<feature type="transmembrane region" description="Helical" evidence="7">
    <location>
        <begin position="132"/>
        <end position="153"/>
    </location>
</feature>
<dbReference type="AlphaFoldDB" id="A0A8S8XI33"/>
<feature type="transmembrane region" description="Helical" evidence="7">
    <location>
        <begin position="56"/>
        <end position="78"/>
    </location>
</feature>
<evidence type="ECO:0000313" key="9">
    <source>
        <dbReference type="EMBL" id="GIL41589.1"/>
    </source>
</evidence>
<dbReference type="InterPro" id="IPR055348">
    <property type="entry name" value="DctQ"/>
</dbReference>
<dbReference type="EMBL" id="BOPV01000001">
    <property type="protein sequence ID" value="GIL41589.1"/>
    <property type="molecule type" value="Genomic_DNA"/>
</dbReference>
<dbReference type="GO" id="GO:0022857">
    <property type="term" value="F:transmembrane transporter activity"/>
    <property type="evidence" value="ECO:0007669"/>
    <property type="project" value="UniProtKB-UniRule"/>
</dbReference>
<dbReference type="Pfam" id="PF04290">
    <property type="entry name" value="DctQ"/>
    <property type="match status" value="1"/>
</dbReference>
<keyword evidence="10" id="KW-1185">Reference proteome</keyword>
<gene>
    <name evidence="9" type="ORF">TMPK1_38260</name>
</gene>
<name>A0A8S8XI33_9PROT</name>
<evidence type="ECO:0000256" key="6">
    <source>
        <dbReference type="ARBA" id="ARBA00023136"/>
    </source>
</evidence>
<evidence type="ECO:0000256" key="7">
    <source>
        <dbReference type="RuleBase" id="RU369079"/>
    </source>
</evidence>
<evidence type="ECO:0000256" key="2">
    <source>
        <dbReference type="ARBA" id="ARBA00022448"/>
    </source>
</evidence>
<sequence>MKDPAPKPQSRLSRAAFLVGSTGLLAAMAIDALAVLGRHTGISLLGSIELVQTTVVLIATSAMISATLAGTHAAVHILTERLPARANRVLARFANFLSAIVFLLMVAGSSWIATDLWSGFEQTELLQIPLRWFRLLAIFAFALVAGLFLLAALRRTPDDA</sequence>
<comment type="function">
    <text evidence="7">Part of the tripartite ATP-independent periplasmic (TRAP) transport system.</text>
</comment>
<feature type="domain" description="Tripartite ATP-independent periplasmic transporters DctQ component" evidence="8">
    <location>
        <begin position="32"/>
        <end position="154"/>
    </location>
</feature>
<feature type="transmembrane region" description="Helical" evidence="7">
    <location>
        <begin position="90"/>
        <end position="112"/>
    </location>
</feature>
<evidence type="ECO:0000256" key="1">
    <source>
        <dbReference type="ARBA" id="ARBA00004651"/>
    </source>
</evidence>
<dbReference type="Proteomes" id="UP000681075">
    <property type="component" value="Unassembled WGS sequence"/>
</dbReference>
<keyword evidence="6 7" id="KW-0472">Membrane</keyword>
<keyword evidence="7" id="KW-0997">Cell inner membrane</keyword>
<evidence type="ECO:0000313" key="10">
    <source>
        <dbReference type="Proteomes" id="UP000681075"/>
    </source>
</evidence>
<keyword evidence="2 7" id="KW-0813">Transport</keyword>
<keyword evidence="3" id="KW-1003">Cell membrane</keyword>
<evidence type="ECO:0000256" key="4">
    <source>
        <dbReference type="ARBA" id="ARBA00022692"/>
    </source>
</evidence>
<proteinExistence type="inferred from homology"/>
<comment type="subcellular location">
    <subcellularLocation>
        <location evidence="7">Cell inner membrane</location>
        <topology evidence="7">Multi-pass membrane protein</topology>
    </subcellularLocation>
    <subcellularLocation>
        <location evidence="1">Cell membrane</location>
        <topology evidence="1">Multi-pass membrane protein</topology>
    </subcellularLocation>
</comment>
<protein>
    <recommendedName>
        <fullName evidence="7">TRAP transporter small permease protein</fullName>
    </recommendedName>
</protein>
<comment type="subunit">
    <text evidence="7">The complex comprises the extracytoplasmic solute receptor protein and the two transmembrane proteins.</text>
</comment>
<evidence type="ECO:0000256" key="3">
    <source>
        <dbReference type="ARBA" id="ARBA00022475"/>
    </source>
</evidence>
<keyword evidence="4 7" id="KW-0812">Transmembrane</keyword>
<evidence type="ECO:0000256" key="5">
    <source>
        <dbReference type="ARBA" id="ARBA00022989"/>
    </source>
</evidence>
<dbReference type="RefSeq" id="WP_420245130.1">
    <property type="nucleotide sequence ID" value="NZ_BOPV01000001.1"/>
</dbReference>
<keyword evidence="5 7" id="KW-1133">Transmembrane helix</keyword>
<organism evidence="9 10">
    <name type="scientific">Roseiterribacter gracilis</name>
    <dbReference type="NCBI Taxonomy" id="2812848"/>
    <lineage>
        <taxon>Bacteria</taxon>
        <taxon>Pseudomonadati</taxon>
        <taxon>Pseudomonadota</taxon>
        <taxon>Alphaproteobacteria</taxon>
        <taxon>Rhodospirillales</taxon>
        <taxon>Roseiterribacteraceae</taxon>
        <taxon>Roseiterribacter</taxon>
    </lineage>
</organism>
<comment type="caution">
    <text evidence="9">The sequence shown here is derived from an EMBL/GenBank/DDBJ whole genome shotgun (WGS) entry which is preliminary data.</text>
</comment>
<reference evidence="9" key="1">
    <citation type="submission" date="2021-02" db="EMBL/GenBank/DDBJ databases">
        <title>Genome sequence of Rhodospirillales sp. strain TMPK1 isolated from soil.</title>
        <authorList>
            <person name="Nakai R."/>
            <person name="Kusada H."/>
            <person name="Tamaki H."/>
        </authorList>
    </citation>
    <scope>NUCLEOTIDE SEQUENCE</scope>
    <source>
        <strain evidence="9">TMPK1</strain>
    </source>
</reference>
<accession>A0A8S8XI33</accession>
<evidence type="ECO:0000259" key="8">
    <source>
        <dbReference type="Pfam" id="PF04290"/>
    </source>
</evidence>
<dbReference type="GO" id="GO:0005886">
    <property type="term" value="C:plasma membrane"/>
    <property type="evidence" value="ECO:0007669"/>
    <property type="project" value="UniProtKB-SubCell"/>
</dbReference>
<feature type="transmembrane region" description="Helical" evidence="7">
    <location>
        <begin position="12"/>
        <end position="36"/>
    </location>
</feature>
<comment type="similarity">
    <text evidence="7">Belongs to the TRAP transporter small permease family.</text>
</comment>